<feature type="region of interest" description="Disordered" evidence="4">
    <location>
        <begin position="234"/>
        <end position="262"/>
    </location>
</feature>
<protein>
    <recommendedName>
        <fullName evidence="10">TMEM1 family protein</fullName>
    </recommendedName>
</protein>
<feature type="region of interest" description="Disordered" evidence="4">
    <location>
        <begin position="616"/>
        <end position="681"/>
    </location>
</feature>
<accession>A0A7U3Q181</accession>
<evidence type="ECO:0000313" key="8">
    <source>
        <dbReference type="EMBL" id="QPH16108.1"/>
    </source>
</evidence>
<feature type="compositionally biased region" description="Polar residues" evidence="4">
    <location>
        <begin position="672"/>
        <end position="681"/>
    </location>
</feature>
<dbReference type="Pfam" id="PF23036">
    <property type="entry name" value="TRAPPC10_1st"/>
    <property type="match status" value="1"/>
</dbReference>
<evidence type="ECO:0000256" key="1">
    <source>
        <dbReference type="ARBA" id="ARBA00004555"/>
    </source>
</evidence>
<dbReference type="InterPro" id="IPR022233">
    <property type="entry name" value="TRAPPC10/Trs130_C"/>
</dbReference>
<feature type="compositionally biased region" description="Pro residues" evidence="4">
    <location>
        <begin position="656"/>
        <end position="665"/>
    </location>
</feature>
<dbReference type="GO" id="GO:0006891">
    <property type="term" value="P:intra-Golgi vesicle-mediated transport"/>
    <property type="evidence" value="ECO:0007669"/>
    <property type="project" value="TreeGrafter"/>
</dbReference>
<dbReference type="GO" id="GO:1990071">
    <property type="term" value="C:TRAPPII protein complex"/>
    <property type="evidence" value="ECO:0007669"/>
    <property type="project" value="InterPro"/>
</dbReference>
<dbReference type="PANTHER" id="PTHR13251">
    <property type="entry name" value="EPILEPSY HOLOPROSENCEPHALY CANDIDATE 1/TMEM1"/>
    <property type="match status" value="1"/>
</dbReference>
<feature type="region of interest" description="Disordered" evidence="4">
    <location>
        <begin position="99"/>
        <end position="161"/>
    </location>
</feature>
<evidence type="ECO:0000259" key="7">
    <source>
        <dbReference type="Pfam" id="PF23274"/>
    </source>
</evidence>
<dbReference type="GO" id="GO:0034498">
    <property type="term" value="P:early endosome to Golgi transport"/>
    <property type="evidence" value="ECO:0007669"/>
    <property type="project" value="TreeGrafter"/>
</dbReference>
<evidence type="ECO:0000256" key="3">
    <source>
        <dbReference type="ARBA" id="ARBA00023034"/>
    </source>
</evidence>
<dbReference type="Pfam" id="PF12584">
    <property type="entry name" value="TRAPPC10"/>
    <property type="match status" value="1"/>
</dbReference>
<feature type="region of interest" description="Disordered" evidence="4">
    <location>
        <begin position="737"/>
        <end position="756"/>
    </location>
</feature>
<proteinExistence type="predicted"/>
<evidence type="ECO:0000313" key="9">
    <source>
        <dbReference type="Proteomes" id="UP000594364"/>
    </source>
</evidence>
<dbReference type="OrthoDB" id="10256906at2759"/>
<evidence type="ECO:0000256" key="2">
    <source>
        <dbReference type="ARBA" id="ARBA00022448"/>
    </source>
</evidence>
<feature type="domain" description="TRAPPC10/Trs130 C-terminal" evidence="5">
    <location>
        <begin position="1388"/>
        <end position="1548"/>
    </location>
</feature>
<keyword evidence="2" id="KW-0813">Transport</keyword>
<dbReference type="EMBL" id="CP031390">
    <property type="protein sequence ID" value="QPH16108.1"/>
    <property type="molecule type" value="Genomic_DNA"/>
</dbReference>
<sequence>MAGIQTRESLLVSRCPTTTIPHAHHSAYDANGNSDRLAMEQQSSTSKVTVEYFDPHHVYKLLAPGLIPRLPLRNLHWQSHAGPLRSIDALHVNLVQGDATEAPEQSSSKQRRSTSASQDDGFQTQQVGGHDGSSEDVDKQTPTPTTRPAPGSQRRHQIPGLRSTPYLKVLLVRCDDNDSYKSAVRSEIREWIKVQTPSSSSGSSSTSKKASNQEKHDAFEWLVLHVVIPNTVAATQPRTSGSNKADGTSADKTASSSRWRTGSTPLLEKLRSDFNSSSKGAPDRVAQIRIGINDVPYDLLPRVVPAVPSGYSETEQDAENAWNDLMGKFKSLILASFDMRVTQYEEDIKEKDGQRSLPGWNFCTFFILKEGLARGFENVGLVEDALVGYDELGVGLDTVIREQAESASPEKHGGAMLRYTEDLRRAAKRALAELSRDASDDEAEDLQKQQTSKDHFDDIPISSSKKAYRDMILANQVSVFDFRCYLFSRQVALLLRLGNASATRGELLAKLKDQHQSILHGVAPLIPPMNNDEGAENLSMLSEVCRRTLEFIPSVSQVMRQDVTVSLLMDANEGRGADAQVTELDPLLLQIVNHQSASFAFTVAQQILAQTSTKALPIPPTTLSGGDGAEPKSSIPEPKTMMHPARASSRHAQTSPRPPSTPGFPGPGRQPNVAQQESQSSSFLKVGLEELAAQRAELYLVSRSILDGLGKTRGWSNGWDEAPLAGQPGFDDLEEVNLDDNDDAPTTKSQPDEKATTSFLPAGIENRILRTALDDAADYYRLYEILTDKAWRHFVVANHSHAVHECRADMAVLNVHLKEYSIAASLFEDAARFFGKTGWSHLELSMLVMYCRCLAELKSNNEYISAALTLLIKSCSSERERQLQKPALTFLTRNPVFSELSPIRDIAQKLFSLTRELSSEFQTALSHFFMDVELVGSPEYRDWSDSCSLTICLRSLLPEEIALDAAKLRITCIDSGPCREINFEATGDIIIVPGKNKIPLKTNSVTPGSYRASRLILASRNLIFHHEQDANQLPPRTSDIFRDPDVTLFQRTNGLKVQLTSSKHISLGKDNALDLTVTPGWNTLKSCEVRTRPTTGGLRLLTTEAKLVDESPTSFAKPPEPGAVFFSSMAPNVNVTVRFPYSIEQDLGDVSVRVEVTYVTEADESFHLAKSIVIPVSLAVGVNVQDVFKHNALFSRFNVETASSSPLRLLKSELVESELFESSFGFAPANTVMVFPKQQATLLYKITRKPGARASARASKTLQLQLHYSVVQGEIEELIQQSVVEGLRNTPLELYSMVAAARVLAETKKGLQVHDLERAALTGQVTTAYLEGIPWAHHLRGMGLVPGTKDDAAEKLAEFLDSWQKRNPHMALIRASEPPEQPCSITIPVEIPSLLVVHTADIRIDSSVLDHFGGPSAGAPAAVVGQILPATLHLKWTRIWDTDGLPREDEEFSYEVAAPSDLWLLGGRRKGHFVIPGGNSPDDTMLLSSTAETEAEIPLVLIPQREGHLPYPTVEIKEVPSTGDRGAPGTPAPCEVDWKNVGETVRVVSEKRSVTVSLDASGPGGGPLVFESEGMGRHKGRIVA</sequence>
<gene>
    <name evidence="8" type="ORF">C2857_000662</name>
</gene>
<feature type="domain" description="DUF7077" evidence="7">
    <location>
        <begin position="1053"/>
        <end position="1174"/>
    </location>
</feature>
<feature type="domain" description="TRAPPC10/Trs130 N-terminal" evidence="6">
    <location>
        <begin position="313"/>
        <end position="500"/>
    </location>
</feature>
<evidence type="ECO:0000256" key="4">
    <source>
        <dbReference type="SAM" id="MobiDB-lite"/>
    </source>
</evidence>
<dbReference type="Pfam" id="PF24965">
    <property type="entry name" value="TRS130_4HB"/>
    <property type="match status" value="1"/>
</dbReference>
<keyword evidence="3" id="KW-0333">Golgi apparatus</keyword>
<reference evidence="8 9" key="1">
    <citation type="journal article" date="2018" name="PLoS Genet.">
        <title>Repeat elements organise 3D genome structure and mediate transcription in the filamentous fungus Epichloe festucae.</title>
        <authorList>
            <person name="Winter D.J."/>
            <person name="Ganley A.R.D."/>
            <person name="Young C.A."/>
            <person name="Liachko I."/>
            <person name="Schardl C.L."/>
            <person name="Dupont P.Y."/>
            <person name="Berry D."/>
            <person name="Ram A."/>
            <person name="Scott B."/>
            <person name="Cox M.P."/>
        </authorList>
    </citation>
    <scope>NUCLEOTIDE SEQUENCE [LARGE SCALE GENOMIC DNA]</scope>
    <source>
        <strain evidence="8 9">Fl1</strain>
    </source>
</reference>
<feature type="region of interest" description="Disordered" evidence="4">
    <location>
        <begin position="434"/>
        <end position="456"/>
    </location>
</feature>
<evidence type="ECO:0000259" key="6">
    <source>
        <dbReference type="Pfam" id="PF23036"/>
    </source>
</evidence>
<dbReference type="InterPro" id="IPR056913">
    <property type="entry name" value="TRAPPC10/Trs130_N"/>
</dbReference>
<dbReference type="Proteomes" id="UP000594364">
    <property type="component" value="Chromosome 6"/>
</dbReference>
<evidence type="ECO:0000259" key="5">
    <source>
        <dbReference type="Pfam" id="PF12584"/>
    </source>
</evidence>
<feature type="compositionally biased region" description="Low complexity" evidence="4">
    <location>
        <begin position="105"/>
        <end position="118"/>
    </location>
</feature>
<feature type="region of interest" description="Disordered" evidence="4">
    <location>
        <begin position="194"/>
        <end position="213"/>
    </location>
</feature>
<dbReference type="Pfam" id="PF23274">
    <property type="entry name" value="DUF7077"/>
    <property type="match status" value="1"/>
</dbReference>
<comment type="subcellular location">
    <subcellularLocation>
        <location evidence="1">Golgi apparatus</location>
    </subcellularLocation>
</comment>
<dbReference type="GO" id="GO:0005829">
    <property type="term" value="C:cytosol"/>
    <property type="evidence" value="ECO:0007669"/>
    <property type="project" value="GOC"/>
</dbReference>
<organism evidence="8 9">
    <name type="scientific">Epichloe festucae (strain Fl1)</name>
    <dbReference type="NCBI Taxonomy" id="877507"/>
    <lineage>
        <taxon>Eukaryota</taxon>
        <taxon>Fungi</taxon>
        <taxon>Dikarya</taxon>
        <taxon>Ascomycota</taxon>
        <taxon>Pezizomycotina</taxon>
        <taxon>Sordariomycetes</taxon>
        <taxon>Hypocreomycetidae</taxon>
        <taxon>Hypocreales</taxon>
        <taxon>Clavicipitaceae</taxon>
        <taxon>Epichloe</taxon>
    </lineage>
</organism>
<dbReference type="InterPro" id="IPR055505">
    <property type="entry name" value="DUF7077"/>
</dbReference>
<evidence type="ECO:0008006" key="10">
    <source>
        <dbReference type="Google" id="ProtNLM"/>
    </source>
</evidence>
<feature type="compositionally biased region" description="Low complexity" evidence="4">
    <location>
        <begin position="198"/>
        <end position="210"/>
    </location>
</feature>
<name>A0A7U3Q181_EPIFF</name>
<feature type="compositionally biased region" description="Basic and acidic residues" evidence="4">
    <location>
        <begin position="445"/>
        <end position="456"/>
    </location>
</feature>
<keyword evidence="9" id="KW-1185">Reference proteome</keyword>
<dbReference type="PANTHER" id="PTHR13251:SF3">
    <property type="entry name" value="TRAFFICKING PROTEIN PARTICLE COMPLEX SUBUNIT 10"/>
    <property type="match status" value="1"/>
</dbReference>
<dbReference type="InterPro" id="IPR045126">
    <property type="entry name" value="TRAPPC10/Trs130"/>
</dbReference>